<evidence type="ECO:0000313" key="4">
    <source>
        <dbReference type="Proteomes" id="UP000279306"/>
    </source>
</evidence>
<accession>A0A448J180</accession>
<sequence>MTVYGRVLEKFGRTSAGYFFATRVAPVLDPPLLRLTGGRFSSVYPLPVMLLTTIGAKSGLRRVLPLVYVAEGDSLLLIASNYGRPGHPAWYRNLTVNPTVEVLAGARSGTYRAAVVTDPSERDAAWHKALEVYAGYGDYEIRAAHRTIPIVRLTRTP</sequence>
<proteinExistence type="inferred from homology"/>
<dbReference type="PANTHER" id="PTHR39428">
    <property type="entry name" value="F420H(2)-DEPENDENT QUINONE REDUCTASE RV1261C"/>
    <property type="match status" value="1"/>
</dbReference>
<dbReference type="InterPro" id="IPR004378">
    <property type="entry name" value="F420H2_quin_Rdtase"/>
</dbReference>
<reference evidence="3 4" key="1">
    <citation type="submission" date="2018-12" db="EMBL/GenBank/DDBJ databases">
        <authorList>
            <consortium name="Pathogen Informatics"/>
        </authorList>
    </citation>
    <scope>NUCLEOTIDE SEQUENCE [LARGE SCALE GENOMIC DNA]</scope>
    <source>
        <strain evidence="3 4">NCTC10437</strain>
    </source>
</reference>
<keyword evidence="4" id="KW-1185">Reference proteome</keyword>
<keyword evidence="3" id="KW-0560">Oxidoreductase</keyword>
<dbReference type="SUPFAM" id="SSF50475">
    <property type="entry name" value="FMN-binding split barrel"/>
    <property type="match status" value="1"/>
</dbReference>
<evidence type="ECO:0000256" key="1">
    <source>
        <dbReference type="ARBA" id="ARBA00008710"/>
    </source>
</evidence>
<dbReference type="Pfam" id="PF04075">
    <property type="entry name" value="F420H2_quin_red"/>
    <property type="match status" value="1"/>
</dbReference>
<dbReference type="GO" id="GO:0052755">
    <property type="term" value="F:coenzyme F420H2:quinone oxidoreductase activity"/>
    <property type="evidence" value="ECO:0007669"/>
    <property type="project" value="RHEA"/>
</dbReference>
<dbReference type="AlphaFoldDB" id="A0A448J180"/>
<dbReference type="GO" id="GO:0070967">
    <property type="term" value="F:coenzyme F420 binding"/>
    <property type="evidence" value="ECO:0007669"/>
    <property type="project" value="TreeGrafter"/>
</dbReference>
<dbReference type="InterPro" id="IPR012349">
    <property type="entry name" value="Split_barrel_FMN-bd"/>
</dbReference>
<dbReference type="PANTHER" id="PTHR39428:SF1">
    <property type="entry name" value="F420H(2)-DEPENDENT QUINONE REDUCTASE RV1261C"/>
    <property type="match status" value="1"/>
</dbReference>
<gene>
    <name evidence="3" type="ORF">NCTC10437_05386</name>
</gene>
<name>A0A448J180_MYCAU</name>
<dbReference type="Gene3D" id="2.30.110.10">
    <property type="entry name" value="Electron Transport, Fmn-binding Protein, Chain A"/>
    <property type="match status" value="1"/>
</dbReference>
<dbReference type="Proteomes" id="UP000279306">
    <property type="component" value="Chromosome"/>
</dbReference>
<comment type="catalytic activity">
    <reaction evidence="2">
        <text>oxidized coenzyme F420-(gamma-L-Glu)(n) + a quinol + H(+) = reduced coenzyme F420-(gamma-L-Glu)(n) + a quinone</text>
        <dbReference type="Rhea" id="RHEA:39663"/>
        <dbReference type="Rhea" id="RHEA-COMP:12939"/>
        <dbReference type="Rhea" id="RHEA-COMP:14378"/>
        <dbReference type="ChEBI" id="CHEBI:15378"/>
        <dbReference type="ChEBI" id="CHEBI:24646"/>
        <dbReference type="ChEBI" id="CHEBI:132124"/>
        <dbReference type="ChEBI" id="CHEBI:133980"/>
        <dbReference type="ChEBI" id="CHEBI:139511"/>
    </reaction>
</comment>
<organism evidence="3 4">
    <name type="scientific">Mycolicibacterium aurum</name>
    <name type="common">Mycobacterium aurum</name>
    <dbReference type="NCBI Taxonomy" id="1791"/>
    <lineage>
        <taxon>Bacteria</taxon>
        <taxon>Bacillati</taxon>
        <taxon>Actinomycetota</taxon>
        <taxon>Actinomycetes</taxon>
        <taxon>Mycobacteriales</taxon>
        <taxon>Mycobacteriaceae</taxon>
        <taxon>Mycolicibacterium</taxon>
    </lineage>
</organism>
<dbReference type="NCBIfam" id="TIGR00026">
    <property type="entry name" value="hi_GC_TIGR00026"/>
    <property type="match status" value="1"/>
</dbReference>
<dbReference type="GO" id="GO:0005886">
    <property type="term" value="C:plasma membrane"/>
    <property type="evidence" value="ECO:0007669"/>
    <property type="project" value="TreeGrafter"/>
</dbReference>
<dbReference type="EC" id="1.-.-.-" evidence="3"/>
<comment type="similarity">
    <text evidence="1">Belongs to the F420H(2)-dependent quinone reductase family.</text>
</comment>
<protein>
    <submittedName>
        <fullName evidence="3">Deazaflavin-dependent nitroreductase family protein</fullName>
        <ecNumber evidence="3">1.-.-.-</ecNumber>
    </submittedName>
</protein>
<evidence type="ECO:0000313" key="3">
    <source>
        <dbReference type="EMBL" id="VEG58354.1"/>
    </source>
</evidence>
<dbReference type="KEGG" id="mauu:NCTC10437_05386"/>
<dbReference type="EMBL" id="LR134356">
    <property type="protein sequence ID" value="VEG58354.1"/>
    <property type="molecule type" value="Genomic_DNA"/>
</dbReference>
<evidence type="ECO:0000256" key="2">
    <source>
        <dbReference type="ARBA" id="ARBA00049106"/>
    </source>
</evidence>
<dbReference type="STRING" id="1791.GCA_001049355_00831"/>